<evidence type="ECO:0000256" key="6">
    <source>
        <dbReference type="ARBA" id="ARBA00022703"/>
    </source>
</evidence>
<dbReference type="GO" id="GO:0070552">
    <property type="term" value="C:BRISC complex"/>
    <property type="evidence" value="ECO:0007669"/>
    <property type="project" value="InterPro"/>
</dbReference>
<comment type="similarity">
    <text evidence="15">Belongs to the BABAM2 family.</text>
</comment>
<keyword evidence="12" id="KW-0234">DNA repair</keyword>
<dbReference type="PANTHER" id="PTHR15189">
    <property type="entry name" value="BRISC AND BRCA1-A COMPLEX MEMBER 2"/>
    <property type="match status" value="1"/>
</dbReference>
<gene>
    <name evidence="18" type="ORF">MERR_LOCUS28939</name>
</gene>
<name>A0A6D2JKX4_9BRAS</name>
<dbReference type="GO" id="GO:0051301">
    <property type="term" value="P:cell division"/>
    <property type="evidence" value="ECO:0007669"/>
    <property type="project" value="UniProtKB-KW"/>
</dbReference>
<evidence type="ECO:0000256" key="5">
    <source>
        <dbReference type="ARBA" id="ARBA00022618"/>
    </source>
</evidence>
<dbReference type="Proteomes" id="UP000467841">
    <property type="component" value="Unassembled WGS sequence"/>
</dbReference>
<dbReference type="AlphaFoldDB" id="A0A6D2JKX4"/>
<dbReference type="InterPro" id="IPR010358">
    <property type="entry name" value="BRE"/>
</dbReference>
<protein>
    <recommendedName>
        <fullName evidence="3">BRISC and BRCA1-A complex member 2</fullName>
    </recommendedName>
    <alternativeName>
        <fullName evidence="16">BRCA1-A complex subunit BRE</fullName>
    </alternativeName>
    <alternativeName>
        <fullName evidence="17">BRCA1/BRCA2-containing complex subunit 45</fullName>
    </alternativeName>
</protein>
<dbReference type="GO" id="GO:0006325">
    <property type="term" value="P:chromatin organization"/>
    <property type="evidence" value="ECO:0007669"/>
    <property type="project" value="UniProtKB-KW"/>
</dbReference>
<dbReference type="GO" id="GO:0006302">
    <property type="term" value="P:double-strand break repair"/>
    <property type="evidence" value="ECO:0007669"/>
    <property type="project" value="TreeGrafter"/>
</dbReference>
<evidence type="ECO:0000256" key="15">
    <source>
        <dbReference type="ARBA" id="ARBA00025766"/>
    </source>
</evidence>
<evidence type="ECO:0000256" key="10">
    <source>
        <dbReference type="ARBA" id="ARBA00022786"/>
    </source>
</evidence>
<keyword evidence="9" id="KW-0498">Mitosis</keyword>
<keyword evidence="14" id="KW-0131">Cell cycle</keyword>
<evidence type="ECO:0000256" key="11">
    <source>
        <dbReference type="ARBA" id="ARBA00022853"/>
    </source>
</evidence>
<comment type="subcellular location">
    <subcellularLocation>
        <location evidence="2">Cytoplasm</location>
    </subcellularLocation>
    <subcellularLocation>
        <location evidence="1">Nucleus</location>
    </subcellularLocation>
</comment>
<reference evidence="18" key="1">
    <citation type="submission" date="2020-01" db="EMBL/GenBank/DDBJ databases">
        <authorList>
            <person name="Mishra B."/>
        </authorList>
    </citation>
    <scope>NUCLEOTIDE SEQUENCE [LARGE SCALE GENOMIC DNA]</scope>
</reference>
<sequence>MTSGVDKVFIVSRFFDHFSVKSPCCMHSPGSKPWREVRPPWARVPAAPRLKLVSSSDLKALFSVEDDVKLPPWMDGMCLAEYLPHLEETLERQVSFN</sequence>
<dbReference type="OrthoDB" id="538811at2759"/>
<keyword evidence="10" id="KW-0833">Ubl conjugation pathway</keyword>
<comment type="caution">
    <text evidence="18">The sequence shown here is derived from an EMBL/GenBank/DDBJ whole genome shotgun (WGS) entry which is preliminary data.</text>
</comment>
<proteinExistence type="inferred from homology"/>
<dbReference type="PANTHER" id="PTHR15189:SF7">
    <property type="entry name" value="BRISC AND BRCA1-A COMPLEX MEMBER 2"/>
    <property type="match status" value="1"/>
</dbReference>
<keyword evidence="6" id="KW-0053">Apoptosis</keyword>
<evidence type="ECO:0000256" key="12">
    <source>
        <dbReference type="ARBA" id="ARBA00023204"/>
    </source>
</evidence>
<evidence type="ECO:0000256" key="8">
    <source>
        <dbReference type="ARBA" id="ARBA00022763"/>
    </source>
</evidence>
<accession>A0A6D2JKX4</accession>
<dbReference type="EMBL" id="CACVBM020001251">
    <property type="protein sequence ID" value="CAA7041704.1"/>
    <property type="molecule type" value="Genomic_DNA"/>
</dbReference>
<keyword evidence="4" id="KW-0963">Cytoplasm</keyword>
<keyword evidence="8" id="KW-0227">DNA damage</keyword>
<evidence type="ECO:0000256" key="9">
    <source>
        <dbReference type="ARBA" id="ARBA00022776"/>
    </source>
</evidence>
<evidence type="ECO:0000256" key="14">
    <source>
        <dbReference type="ARBA" id="ARBA00023306"/>
    </source>
</evidence>
<keyword evidence="19" id="KW-1185">Reference proteome</keyword>
<evidence type="ECO:0000313" key="19">
    <source>
        <dbReference type="Proteomes" id="UP000467841"/>
    </source>
</evidence>
<dbReference type="GO" id="GO:0005737">
    <property type="term" value="C:cytoplasm"/>
    <property type="evidence" value="ECO:0007669"/>
    <property type="project" value="UniProtKB-SubCell"/>
</dbReference>
<organism evidence="18 19">
    <name type="scientific">Microthlaspi erraticum</name>
    <dbReference type="NCBI Taxonomy" id="1685480"/>
    <lineage>
        <taxon>Eukaryota</taxon>
        <taxon>Viridiplantae</taxon>
        <taxon>Streptophyta</taxon>
        <taxon>Embryophyta</taxon>
        <taxon>Tracheophyta</taxon>
        <taxon>Spermatophyta</taxon>
        <taxon>Magnoliopsida</taxon>
        <taxon>eudicotyledons</taxon>
        <taxon>Gunneridae</taxon>
        <taxon>Pentapetalae</taxon>
        <taxon>rosids</taxon>
        <taxon>malvids</taxon>
        <taxon>Brassicales</taxon>
        <taxon>Brassicaceae</taxon>
        <taxon>Coluteocarpeae</taxon>
        <taxon>Microthlaspi</taxon>
    </lineage>
</organism>
<evidence type="ECO:0000256" key="1">
    <source>
        <dbReference type="ARBA" id="ARBA00004123"/>
    </source>
</evidence>
<evidence type="ECO:0000256" key="17">
    <source>
        <dbReference type="ARBA" id="ARBA00032630"/>
    </source>
</evidence>
<evidence type="ECO:0000313" key="18">
    <source>
        <dbReference type="EMBL" id="CAA7041704.1"/>
    </source>
</evidence>
<keyword evidence="13" id="KW-0539">Nucleus</keyword>
<keyword evidence="7" id="KW-0677">Repeat</keyword>
<keyword evidence="5" id="KW-0132">Cell division</keyword>
<evidence type="ECO:0000256" key="3">
    <source>
        <dbReference type="ARBA" id="ARBA00019438"/>
    </source>
</evidence>
<evidence type="ECO:0000256" key="7">
    <source>
        <dbReference type="ARBA" id="ARBA00022737"/>
    </source>
</evidence>
<keyword evidence="11" id="KW-0156">Chromatin regulator</keyword>
<evidence type="ECO:0000256" key="16">
    <source>
        <dbReference type="ARBA" id="ARBA00032491"/>
    </source>
</evidence>
<evidence type="ECO:0000256" key="13">
    <source>
        <dbReference type="ARBA" id="ARBA00023242"/>
    </source>
</evidence>
<evidence type="ECO:0000256" key="2">
    <source>
        <dbReference type="ARBA" id="ARBA00004496"/>
    </source>
</evidence>
<evidence type="ECO:0000256" key="4">
    <source>
        <dbReference type="ARBA" id="ARBA00022490"/>
    </source>
</evidence>